<dbReference type="SMART" id="SM01134">
    <property type="entry name" value="DeoRC"/>
    <property type="match status" value="1"/>
</dbReference>
<evidence type="ECO:0000313" key="4">
    <source>
        <dbReference type="EMBL" id="SKB02048.1"/>
    </source>
</evidence>
<dbReference type="PANTHER" id="PTHR30363:SF44">
    <property type="entry name" value="AGA OPERON TRANSCRIPTIONAL REPRESSOR-RELATED"/>
    <property type="match status" value="1"/>
</dbReference>
<dbReference type="SUPFAM" id="SSF46785">
    <property type="entry name" value="Winged helix' DNA-binding domain"/>
    <property type="match status" value="1"/>
</dbReference>
<reference evidence="5" key="1">
    <citation type="submission" date="2017-02" db="EMBL/GenBank/DDBJ databases">
        <authorList>
            <person name="Varghese N."/>
            <person name="Submissions S."/>
        </authorList>
    </citation>
    <scope>NUCLEOTIDE SEQUENCE [LARGE SCALE GENOMIC DNA]</scope>
    <source>
        <strain evidence="5">VKM Ac-2052</strain>
    </source>
</reference>
<dbReference type="RefSeq" id="WP_078715372.1">
    <property type="nucleotide sequence ID" value="NZ_FUYG01000011.1"/>
</dbReference>
<evidence type="ECO:0000259" key="3">
    <source>
        <dbReference type="PROSITE" id="PS51000"/>
    </source>
</evidence>
<dbReference type="SMART" id="SM00420">
    <property type="entry name" value="HTH_DEOR"/>
    <property type="match status" value="1"/>
</dbReference>
<dbReference type="PANTHER" id="PTHR30363">
    <property type="entry name" value="HTH-TYPE TRANSCRIPTIONAL REGULATOR SRLR-RELATED"/>
    <property type="match status" value="1"/>
</dbReference>
<dbReference type="Gene3D" id="1.10.10.10">
    <property type="entry name" value="Winged helix-like DNA-binding domain superfamily/Winged helix DNA-binding domain"/>
    <property type="match status" value="1"/>
</dbReference>
<evidence type="ECO:0000313" key="5">
    <source>
        <dbReference type="Proteomes" id="UP000189735"/>
    </source>
</evidence>
<dbReference type="GO" id="GO:0003700">
    <property type="term" value="F:DNA-binding transcription factor activity"/>
    <property type="evidence" value="ECO:0007669"/>
    <property type="project" value="InterPro"/>
</dbReference>
<dbReference type="InterPro" id="IPR014036">
    <property type="entry name" value="DeoR-like_C"/>
</dbReference>
<evidence type="ECO:0000256" key="1">
    <source>
        <dbReference type="ARBA" id="ARBA00023015"/>
    </source>
</evidence>
<dbReference type="EMBL" id="FUYG01000011">
    <property type="protein sequence ID" value="SKB02048.1"/>
    <property type="molecule type" value="Genomic_DNA"/>
</dbReference>
<dbReference type="InterPro" id="IPR037171">
    <property type="entry name" value="NagB/RpiA_transferase-like"/>
</dbReference>
<keyword evidence="1" id="KW-0805">Transcription regulation</keyword>
<dbReference type="Pfam" id="PF00455">
    <property type="entry name" value="DeoRC"/>
    <property type="match status" value="1"/>
</dbReference>
<feature type="domain" description="HTH deoR-type" evidence="3">
    <location>
        <begin position="11"/>
        <end position="66"/>
    </location>
</feature>
<evidence type="ECO:0000256" key="2">
    <source>
        <dbReference type="ARBA" id="ARBA00023163"/>
    </source>
</evidence>
<dbReference type="InterPro" id="IPR036388">
    <property type="entry name" value="WH-like_DNA-bd_sf"/>
</dbReference>
<name>A0A1T4YKH2_9MICO</name>
<dbReference type="SUPFAM" id="SSF100950">
    <property type="entry name" value="NagB/RpiA/CoA transferase-like"/>
    <property type="match status" value="1"/>
</dbReference>
<dbReference type="PROSITE" id="PS51000">
    <property type="entry name" value="HTH_DEOR_2"/>
    <property type="match status" value="1"/>
</dbReference>
<dbReference type="AlphaFoldDB" id="A0A1T4YKH2"/>
<gene>
    <name evidence="4" type="ORF">SAMN06295879_3420</name>
</gene>
<dbReference type="InterPro" id="IPR036390">
    <property type="entry name" value="WH_DNA-bd_sf"/>
</dbReference>
<dbReference type="Proteomes" id="UP000189735">
    <property type="component" value="Unassembled WGS sequence"/>
</dbReference>
<keyword evidence="2" id="KW-0804">Transcription</keyword>
<organism evidence="4 5">
    <name type="scientific">Agreia bicolorata</name>
    <dbReference type="NCBI Taxonomy" id="110935"/>
    <lineage>
        <taxon>Bacteria</taxon>
        <taxon>Bacillati</taxon>
        <taxon>Actinomycetota</taxon>
        <taxon>Actinomycetes</taxon>
        <taxon>Micrococcales</taxon>
        <taxon>Microbacteriaceae</taxon>
        <taxon>Agreia</taxon>
    </lineage>
</organism>
<dbReference type="Pfam" id="PF08220">
    <property type="entry name" value="HTH_DeoR"/>
    <property type="match status" value="1"/>
</dbReference>
<proteinExistence type="predicted"/>
<protein>
    <submittedName>
        <fullName evidence="4">Transcriptional regulator, DeoR family</fullName>
    </submittedName>
</protein>
<accession>A0A1T4YKH2</accession>
<dbReference type="InterPro" id="IPR001034">
    <property type="entry name" value="DeoR_HTH"/>
</dbReference>
<dbReference type="PRINTS" id="PR00037">
    <property type="entry name" value="HTHLACR"/>
</dbReference>
<dbReference type="InterPro" id="IPR050313">
    <property type="entry name" value="Carb_Metab_HTH_regulators"/>
</dbReference>
<dbReference type="Gene3D" id="3.40.50.1360">
    <property type="match status" value="1"/>
</dbReference>
<sequence>MSDVDFVNAPAPVRRARILELLAAGGFVKVAELSVLFGVSEVTIRSDLDSLEAAGRLDRVHGGAVTSATSRRTEPAFEEALGSLWDEKLRIAAHAATLVSSGDSVIIDVGTTAAALARALVDRADLHDVVIITNGLKIALELESALPRFSVIVTGGTLRALQHSLVNPMADGLFDSLHADIAFIGCNGVDVEHGITNINLPEAEIKRRMLGAATRRIVLADGSKIGQVHLGRVAPVDGIDSVITGDSARAAPLAELREAGLDVTRIDVAGMERVAGIER</sequence>